<keyword evidence="5" id="KW-0206">Cytoskeleton</keyword>
<evidence type="ECO:0000256" key="5">
    <source>
        <dbReference type="ARBA" id="ARBA00023212"/>
    </source>
</evidence>
<dbReference type="Proteomes" id="UP001485043">
    <property type="component" value="Unassembled WGS sequence"/>
</dbReference>
<keyword evidence="9" id="KW-1185">Reference proteome</keyword>
<dbReference type="GO" id="GO:0031122">
    <property type="term" value="P:cytoplasmic microtubule organization"/>
    <property type="evidence" value="ECO:0007669"/>
    <property type="project" value="TreeGrafter"/>
</dbReference>
<gene>
    <name evidence="8" type="ORF">WJX84_005742</name>
</gene>
<evidence type="ECO:0000256" key="2">
    <source>
        <dbReference type="ARBA" id="ARBA00010337"/>
    </source>
</evidence>
<evidence type="ECO:0000256" key="6">
    <source>
        <dbReference type="SAM" id="MobiDB-lite"/>
    </source>
</evidence>
<keyword evidence="3" id="KW-0963">Cytoplasm</keyword>
<dbReference type="GO" id="GO:0005874">
    <property type="term" value="C:microtubule"/>
    <property type="evidence" value="ECO:0007669"/>
    <property type="project" value="UniProtKB-KW"/>
</dbReference>
<dbReference type="PANTHER" id="PTHR19302">
    <property type="entry name" value="GAMMA TUBULIN COMPLEX PROTEIN"/>
    <property type="match status" value="1"/>
</dbReference>
<dbReference type="GO" id="GO:0000922">
    <property type="term" value="C:spindle pole"/>
    <property type="evidence" value="ECO:0007669"/>
    <property type="project" value="InterPro"/>
</dbReference>
<dbReference type="Gene3D" id="1.20.120.1900">
    <property type="entry name" value="Gamma-tubulin complex, C-terminal domain"/>
    <property type="match status" value="1"/>
</dbReference>
<comment type="subcellular location">
    <subcellularLocation>
        <location evidence="1">Cytoplasm</location>
        <location evidence="1">Cytoskeleton</location>
    </subcellularLocation>
</comment>
<feature type="compositionally biased region" description="Polar residues" evidence="6">
    <location>
        <begin position="486"/>
        <end position="500"/>
    </location>
</feature>
<feature type="compositionally biased region" description="Basic and acidic residues" evidence="6">
    <location>
        <begin position="514"/>
        <end position="526"/>
    </location>
</feature>
<feature type="domain" description="Gamma tubulin complex component C-terminal" evidence="7">
    <location>
        <begin position="861"/>
        <end position="1128"/>
    </location>
</feature>
<feature type="region of interest" description="Disordered" evidence="6">
    <location>
        <begin position="486"/>
        <end position="582"/>
    </location>
</feature>
<feature type="region of interest" description="Disordered" evidence="6">
    <location>
        <begin position="595"/>
        <end position="754"/>
    </location>
</feature>
<dbReference type="GO" id="GO:0007020">
    <property type="term" value="P:microtubule nucleation"/>
    <property type="evidence" value="ECO:0007669"/>
    <property type="project" value="InterPro"/>
</dbReference>
<sequence>MDESDLADLSLLALQGIQSAISQISSGLLATPNLRPGCIWSLLQPLVKSGRTWSSLEQSMTFMLAQPASAPDPCLQAFAAAVQGLLQRQASALQGLPEAIAERRRGDAVALVHRASPMCAPSLTPSLHLSHSELSTGAALPRLTLLEIVVHTEKLRADLDTLEVICQLGSDHQNGLHEPEPTQDTPSMVDSKVSSLTGPALMTWLHDHLLDADASTTPLLQELLCATAAPFLAHMEAWAFTTGCLPSVHPDWVSCSTPAGSLQAVLHPQDSNHQGMPGELPSFLRSLEPAFVQTGLQLRMLQRLHTSAAATADRMCASAAAEAADVSCLVAGQATSAAWQPATNAFSLQTLSFNAATLLQVVARQALGVAERQAASMALLHDREEAGRMQKAKAQEVVLQARQLQSESRQVLQLEREAASSRARLSKLGRLRGLQAAAQARKTAEAAERAQARATEQDLLEAEASRELERTQKETEEVLRRKQAELSNMTQQAARASWQGSRWSLASSRSSHHQAREAQESAEASRRTSAAGTPASWLSPADLPQLQPHSWLLDTNAPSDAPSGMSSSHLLSEPPAAEHALQGKHCGFSTEGTLVPAATAGNNPEGMLSAAMPSHPAQDTEAVHGQNALAPQAGSDAPEAACMPSKGGSLGSRDREGSPSATSGVGPPLDAASPTQSPSGTRAAGLPTNAPSPARQASQGSTAGLSGRVVPEMRAAGLPTRTPTSPIPAGLGTHSGEAATTGSNGGDGTELQDQHCQDGQLLGPEFTDREAAEGASGGDEPVGHALEQRLVEKLGKMSGGPVRAGLLQGPPAGLPNRGVGSVPVAAVIEAYISDRILAQHRCVSLACVRMLVDELGLPALLHNLRSVYLAAAGDFFSALAEGLAGHVLQHTSLTERHVRDLLESSCKGSSIQFNALASSLQTRLQHSTAAAPDQSMGPNISTHWVPFVTTTAASLGALDCVALHVPIEWPLSAVVGGHELWQYQAIFSRLLCLQRPLVLLTSLWRHFSSLQGTSERHGGGDCVVTARLGQLQAAQQEAAHFVQALQASTQQGLLWVAWQRLQARLQDVDSIVDVMDLKRIHAAYLEDAAWACLLHPAQASHRAAADSCLQAILNLYTSFRQVRQHRPQDTRSMLKDNTAWAPIGSAAKAIHFNISQFVRLFSELPMPARLGQKYADLVDFSRFYSRSV</sequence>
<name>A0AAW1TB02_9CHLO</name>
<dbReference type="GO" id="GO:0051321">
    <property type="term" value="P:meiotic cell cycle"/>
    <property type="evidence" value="ECO:0007669"/>
    <property type="project" value="TreeGrafter"/>
</dbReference>
<evidence type="ECO:0000256" key="4">
    <source>
        <dbReference type="ARBA" id="ARBA00022701"/>
    </source>
</evidence>
<evidence type="ECO:0000259" key="7">
    <source>
        <dbReference type="Pfam" id="PF04130"/>
    </source>
</evidence>
<evidence type="ECO:0000313" key="9">
    <source>
        <dbReference type="Proteomes" id="UP001485043"/>
    </source>
</evidence>
<dbReference type="Pfam" id="PF04130">
    <property type="entry name" value="GCP_C_terminal"/>
    <property type="match status" value="1"/>
</dbReference>
<reference evidence="8 9" key="1">
    <citation type="journal article" date="2024" name="Nat. Commun.">
        <title>Phylogenomics reveals the evolutionary origins of lichenization in chlorophyte algae.</title>
        <authorList>
            <person name="Puginier C."/>
            <person name="Libourel C."/>
            <person name="Otte J."/>
            <person name="Skaloud P."/>
            <person name="Haon M."/>
            <person name="Grisel S."/>
            <person name="Petersen M."/>
            <person name="Berrin J.G."/>
            <person name="Delaux P.M."/>
            <person name="Dal Grande F."/>
            <person name="Keller J."/>
        </authorList>
    </citation>
    <scope>NUCLEOTIDE SEQUENCE [LARGE SCALE GENOMIC DNA]</scope>
    <source>
        <strain evidence="8 9">SAG 2523</strain>
    </source>
</reference>
<dbReference type="EMBL" id="JALJOV010000231">
    <property type="protein sequence ID" value="KAK9865636.1"/>
    <property type="molecule type" value="Genomic_DNA"/>
</dbReference>
<organism evidence="8 9">
    <name type="scientific">Apatococcus fuscideae</name>
    <dbReference type="NCBI Taxonomy" id="2026836"/>
    <lineage>
        <taxon>Eukaryota</taxon>
        <taxon>Viridiplantae</taxon>
        <taxon>Chlorophyta</taxon>
        <taxon>core chlorophytes</taxon>
        <taxon>Trebouxiophyceae</taxon>
        <taxon>Chlorellales</taxon>
        <taxon>Chlorellaceae</taxon>
        <taxon>Apatococcus</taxon>
    </lineage>
</organism>
<evidence type="ECO:0000313" key="8">
    <source>
        <dbReference type="EMBL" id="KAK9865636.1"/>
    </source>
</evidence>
<accession>A0AAW1TB02</accession>
<feature type="compositionally biased region" description="Polar residues" evidence="6">
    <location>
        <begin position="689"/>
        <end position="704"/>
    </location>
</feature>
<dbReference type="InterPro" id="IPR042241">
    <property type="entry name" value="GCP_C_sf"/>
</dbReference>
<comment type="similarity">
    <text evidence="2">Belongs to the TUBGCP family.</text>
</comment>
<dbReference type="GO" id="GO:0000930">
    <property type="term" value="C:gamma-tubulin complex"/>
    <property type="evidence" value="ECO:0007669"/>
    <property type="project" value="TreeGrafter"/>
</dbReference>
<dbReference type="GO" id="GO:0051225">
    <property type="term" value="P:spindle assembly"/>
    <property type="evidence" value="ECO:0007669"/>
    <property type="project" value="TreeGrafter"/>
</dbReference>
<dbReference type="AlphaFoldDB" id="A0AAW1TB02"/>
<protein>
    <recommendedName>
        <fullName evidence="7">Gamma tubulin complex component C-terminal domain-containing protein</fullName>
    </recommendedName>
</protein>
<dbReference type="InterPro" id="IPR040457">
    <property type="entry name" value="GCP_C"/>
</dbReference>
<dbReference type="GO" id="GO:0000278">
    <property type="term" value="P:mitotic cell cycle"/>
    <property type="evidence" value="ECO:0007669"/>
    <property type="project" value="TreeGrafter"/>
</dbReference>
<comment type="caution">
    <text evidence="8">The sequence shown here is derived from an EMBL/GenBank/DDBJ whole genome shotgun (WGS) entry which is preliminary data.</text>
</comment>
<dbReference type="GO" id="GO:0043015">
    <property type="term" value="F:gamma-tubulin binding"/>
    <property type="evidence" value="ECO:0007669"/>
    <property type="project" value="InterPro"/>
</dbReference>
<evidence type="ECO:0000256" key="1">
    <source>
        <dbReference type="ARBA" id="ARBA00004245"/>
    </source>
</evidence>
<keyword evidence="4" id="KW-0493">Microtubule</keyword>
<proteinExistence type="inferred from homology"/>
<dbReference type="InterPro" id="IPR007259">
    <property type="entry name" value="GCP"/>
</dbReference>
<dbReference type="GO" id="GO:0051011">
    <property type="term" value="F:microtubule minus-end binding"/>
    <property type="evidence" value="ECO:0007669"/>
    <property type="project" value="TreeGrafter"/>
</dbReference>
<evidence type="ECO:0000256" key="3">
    <source>
        <dbReference type="ARBA" id="ARBA00022490"/>
    </source>
</evidence>